<evidence type="ECO:0000256" key="1">
    <source>
        <dbReference type="ARBA" id="ARBA00006712"/>
    </source>
</evidence>
<dbReference type="Gene3D" id="1.25.10.10">
    <property type="entry name" value="Leucine-rich Repeat Variant"/>
    <property type="match status" value="1"/>
</dbReference>
<gene>
    <name evidence="5" type="ORF">TcWFU_001667</name>
</gene>
<evidence type="ECO:0000259" key="3">
    <source>
        <dbReference type="Pfam" id="PF04063"/>
    </source>
</evidence>
<evidence type="ECO:0000313" key="5">
    <source>
        <dbReference type="EMBL" id="KAL5108520.1"/>
    </source>
</evidence>
<comment type="similarity">
    <text evidence="1">Belongs to the HGH1 family.</text>
</comment>
<dbReference type="Pfam" id="PF04063">
    <property type="entry name" value="DUF383"/>
    <property type="match status" value="1"/>
</dbReference>
<sequence>MVFEQEHRRRVFLEDPSLCADKWKKIWRNLNAAVLLEEREKEIGTDKRVELLESLLEVSTNEEYTRQLKNELSQYFNVMTGVIVESSSLLPPQTLAFDKMFQLSVKCLINFCANEDLARHLFDCSKQQRKENLLACLTSFYFSDADTKARILTASLLVNLTALAEWASIFCDASYAEAICKKIAAKRRPPCIELKLLLNLTSVQRMRQIMCDEQVHLSSLISLLPELQYTASRLAIAGILKNCCFEEDHHGRLCYHSDDMLVSALVVLCDVSDVMKDMDLCKLPPPIREAYDSKSAKRDSDVLVKTTICEALLQLCSTKTGRGYLRSLGAYFILREMHRYECAVEKSLIGKDGEKELQAQKNLIFVIEQVVDQLICEENERPKDYFSLRDVPIDKETEEKLGKHIPNASSNPTTFTPTAAPYIRHCIYANNLLGFDGYGKWMFFSTTTSKGQSQLNYSFYGKSFTTKWSDLFHGWWMRHLQGHCLPIALFLEATARGVASIEKRQMPRMFHFPCLEAREIFNKYGLPYRSPARTYRFLERLVTMRRI</sequence>
<dbReference type="InterPro" id="IPR039717">
    <property type="entry name" value="Hgh1"/>
</dbReference>
<dbReference type="InterPro" id="IPR007206">
    <property type="entry name" value="Protein_HGH1_C"/>
</dbReference>
<proteinExistence type="inferred from homology"/>
<protein>
    <recommendedName>
        <fullName evidence="2">Protein HGH1 homolog</fullName>
    </recommendedName>
</protein>
<feature type="domain" description="Protein HGH1 C-terminal" evidence="4">
    <location>
        <begin position="311"/>
        <end position="380"/>
    </location>
</feature>
<feature type="domain" description="Protein HGH1 N-terminal" evidence="3">
    <location>
        <begin position="196"/>
        <end position="302"/>
    </location>
</feature>
<dbReference type="PANTHER" id="PTHR13387:SF9">
    <property type="entry name" value="PROTEIN HGH1 HOMOLOG"/>
    <property type="match status" value="1"/>
</dbReference>
<dbReference type="InterPro" id="IPR011989">
    <property type="entry name" value="ARM-like"/>
</dbReference>
<dbReference type="Pfam" id="PF04064">
    <property type="entry name" value="DUF384"/>
    <property type="match status" value="1"/>
</dbReference>
<dbReference type="PANTHER" id="PTHR13387">
    <property type="entry name" value="PROTEIN HGH1 HOMOLOG"/>
    <property type="match status" value="1"/>
</dbReference>
<dbReference type="Proteomes" id="UP001651158">
    <property type="component" value="Unassembled WGS sequence"/>
</dbReference>
<evidence type="ECO:0000259" key="4">
    <source>
        <dbReference type="Pfam" id="PF04064"/>
    </source>
</evidence>
<organism evidence="5 6">
    <name type="scientific">Taenia crassiceps</name>
    <dbReference type="NCBI Taxonomy" id="6207"/>
    <lineage>
        <taxon>Eukaryota</taxon>
        <taxon>Metazoa</taxon>
        <taxon>Spiralia</taxon>
        <taxon>Lophotrochozoa</taxon>
        <taxon>Platyhelminthes</taxon>
        <taxon>Cestoda</taxon>
        <taxon>Eucestoda</taxon>
        <taxon>Cyclophyllidea</taxon>
        <taxon>Taeniidae</taxon>
        <taxon>Taenia</taxon>
    </lineage>
</organism>
<dbReference type="InterPro" id="IPR007205">
    <property type="entry name" value="Protein_HGH1_N"/>
</dbReference>
<dbReference type="EMBL" id="JAKROA010000003">
    <property type="protein sequence ID" value="KAL5108520.1"/>
    <property type="molecule type" value="Genomic_DNA"/>
</dbReference>
<comment type="caution">
    <text evidence="5">The sequence shown here is derived from an EMBL/GenBank/DDBJ whole genome shotgun (WGS) entry which is preliminary data.</text>
</comment>
<evidence type="ECO:0000313" key="6">
    <source>
        <dbReference type="Proteomes" id="UP001651158"/>
    </source>
</evidence>
<accession>A0ABR4QGF4</accession>
<keyword evidence="6" id="KW-1185">Reference proteome</keyword>
<dbReference type="InterPro" id="IPR016024">
    <property type="entry name" value="ARM-type_fold"/>
</dbReference>
<evidence type="ECO:0000256" key="2">
    <source>
        <dbReference type="ARBA" id="ARBA00014076"/>
    </source>
</evidence>
<reference evidence="5 6" key="1">
    <citation type="journal article" date="2022" name="Front. Cell. Infect. Microbiol.">
        <title>The Genomes of Two Strains of Taenia crassiceps the Animal Model for the Study of Human Cysticercosis.</title>
        <authorList>
            <person name="Bobes R.J."/>
            <person name="Estrada K."/>
            <person name="Rios-Valencia D.G."/>
            <person name="Calderon-Gallegos A."/>
            <person name="de la Torre P."/>
            <person name="Carrero J.C."/>
            <person name="Sanchez-Flores A."/>
            <person name="Laclette J.P."/>
        </authorList>
    </citation>
    <scope>NUCLEOTIDE SEQUENCE [LARGE SCALE GENOMIC DNA]</scope>
    <source>
        <strain evidence="5">WFUcys</strain>
    </source>
</reference>
<name>A0ABR4QGF4_9CEST</name>
<dbReference type="SUPFAM" id="SSF48371">
    <property type="entry name" value="ARM repeat"/>
    <property type="match status" value="1"/>
</dbReference>